<evidence type="ECO:0000259" key="2">
    <source>
        <dbReference type="Pfam" id="PF17761"/>
    </source>
</evidence>
<dbReference type="RefSeq" id="WP_194750448.1">
    <property type="nucleotide sequence ID" value="NZ_JACEWB010000003.1"/>
</dbReference>
<feature type="domain" description="YhcG PDDEXK nuclease" evidence="1">
    <location>
        <begin position="182"/>
        <end position="328"/>
    </location>
</feature>
<keyword evidence="4" id="KW-1185">Reference proteome</keyword>
<dbReference type="InterPro" id="IPR011856">
    <property type="entry name" value="tRNA_endonuc-like_dom_sf"/>
</dbReference>
<evidence type="ECO:0000259" key="1">
    <source>
        <dbReference type="Pfam" id="PF06250"/>
    </source>
</evidence>
<sequence>MKKEKHIAINEHQLVGEISQLIQNSKQRVAVTVNAELTLLYWHIGQRINQHILQNERAEYGKEIIKNLSKSLTEQFGKGWSKRNLLQMIKFANVFNQIEIVQALSAQLSWSHFVQLSTLDSPLKRDFYATMAAQERWSTRTLEERIGSLLFERTVISKKPDETISQELTLLREKDEYNQSMVLKDPYVLDFLELNDRYLERDLEDAILREIEQFLLELGAGFTFIARQKRIQIDNDDFYIDLLFYNRKLKRLIAVELKTEAFKHSHKSQMELYLAWLAKYEQEEGENPPLGIILCTSKKQEQVELLDLNHSDIHIAEYMTVLPSKEILEQRLHLAVEKAKLRFNS</sequence>
<dbReference type="PANTHER" id="PTHR30547">
    <property type="entry name" value="UNCHARACTERIZED PROTEIN YHCG-RELATED"/>
    <property type="match status" value="1"/>
</dbReference>
<organism evidence="3 4">
    <name type="scientific">Avibacterium paragallinarum</name>
    <name type="common">Haemophilus gallinarum</name>
    <dbReference type="NCBI Taxonomy" id="728"/>
    <lineage>
        <taxon>Bacteria</taxon>
        <taxon>Pseudomonadati</taxon>
        <taxon>Pseudomonadota</taxon>
        <taxon>Gammaproteobacteria</taxon>
        <taxon>Pasteurellales</taxon>
        <taxon>Pasteurellaceae</taxon>
        <taxon>Avibacterium</taxon>
    </lineage>
</organism>
<accession>A0ABU7QN54</accession>
<proteinExistence type="predicted"/>
<dbReference type="EMBL" id="JAMDKS010000003">
    <property type="protein sequence ID" value="MEE6111975.1"/>
    <property type="molecule type" value="Genomic_DNA"/>
</dbReference>
<evidence type="ECO:0000313" key="3">
    <source>
        <dbReference type="EMBL" id="MEE6111975.1"/>
    </source>
</evidence>
<dbReference type="PANTHER" id="PTHR30547:SF5">
    <property type="entry name" value="NUCLEASE YHCG-RELATED"/>
    <property type="match status" value="1"/>
</dbReference>
<feature type="domain" description="YhcG N-terminal" evidence="2">
    <location>
        <begin position="17"/>
        <end position="153"/>
    </location>
</feature>
<dbReference type="Pfam" id="PF06250">
    <property type="entry name" value="YhcG_C"/>
    <property type="match status" value="1"/>
</dbReference>
<name>A0ABU7QN54_AVIPA</name>
<gene>
    <name evidence="3" type="ORF">M5S25_01950</name>
</gene>
<dbReference type="InterPro" id="IPR009362">
    <property type="entry name" value="YhcG_C"/>
</dbReference>
<comment type="caution">
    <text evidence="3">The sequence shown here is derived from an EMBL/GenBank/DDBJ whole genome shotgun (WGS) entry which is preliminary data.</text>
</comment>
<evidence type="ECO:0000313" key="4">
    <source>
        <dbReference type="Proteomes" id="UP001352533"/>
    </source>
</evidence>
<dbReference type="Proteomes" id="UP001352533">
    <property type="component" value="Unassembled WGS sequence"/>
</dbReference>
<reference evidence="3 4" key="1">
    <citation type="journal article" date="2022" name="Front. Microbiol.">
        <title>Commensal bacteria contribute to the growth of multidrug-resistant Avibacterium paragallinarum in chickens.</title>
        <authorList>
            <person name="Zhu J."/>
            <person name="Chen Y."/>
            <person name="Wu Y."/>
            <person name="Wang Y."/>
            <person name="Zhu K."/>
        </authorList>
    </citation>
    <scope>NUCLEOTIDE SEQUENCE [LARGE SCALE GENOMIC DNA]</scope>
    <source>
        <strain evidence="3 4">AV12</strain>
    </source>
</reference>
<dbReference type="Pfam" id="PF17761">
    <property type="entry name" value="DUF1016_N"/>
    <property type="match status" value="1"/>
</dbReference>
<dbReference type="InterPro" id="IPR053148">
    <property type="entry name" value="PD-DEXK-like_domain"/>
</dbReference>
<dbReference type="InterPro" id="IPR041527">
    <property type="entry name" value="YhcG_N"/>
</dbReference>
<dbReference type="Gene3D" id="3.40.1350.10">
    <property type="match status" value="1"/>
</dbReference>
<protein>
    <submittedName>
        <fullName evidence="3">PDDEXK nuclease domain-containing protein</fullName>
    </submittedName>
</protein>